<evidence type="ECO:0000313" key="1">
    <source>
        <dbReference type="EMBL" id="TYP50378.1"/>
    </source>
</evidence>
<dbReference type="SMART" id="SM00564">
    <property type="entry name" value="PQQ"/>
    <property type="match status" value="3"/>
</dbReference>
<comment type="caution">
    <text evidence="1">The sequence shown here is derived from an EMBL/GenBank/DDBJ whole genome shotgun (WGS) entry which is preliminary data.</text>
</comment>
<evidence type="ECO:0008006" key="3">
    <source>
        <dbReference type="Google" id="ProtNLM"/>
    </source>
</evidence>
<dbReference type="InterPro" id="IPR011047">
    <property type="entry name" value="Quinoprotein_ADH-like_sf"/>
</dbReference>
<dbReference type="Gene3D" id="2.130.10.10">
    <property type="entry name" value="YVTN repeat-like/Quinoprotein amine dehydrogenase"/>
    <property type="match status" value="1"/>
</dbReference>
<gene>
    <name evidence="1" type="ORF">LZ11_02032</name>
</gene>
<dbReference type="AlphaFoldDB" id="A0A5S5AL66"/>
<keyword evidence="2" id="KW-1185">Reference proteome</keyword>
<name>A0A5S5AL66_9FIRM</name>
<evidence type="ECO:0000313" key="2">
    <source>
        <dbReference type="Proteomes" id="UP000322294"/>
    </source>
</evidence>
<sequence>MPDGSDIVQIGVHPHNNDIYLMDLANFRVLVLSPEGKLKHKICFGIGDEAIGMVPPFIFSKKGLCYFGAPDGKVYCVDDKGKILWTSTIGESEPSSKISPVSDLAITKDESTIVAASFIGPINPVYGIDSDSGKIKWQYNHSKYTSINYIAVDDAGNVLLAANNPDEMNRWNSYHPDVLEPPLEEINSTVGGAIILLDANGNEKKIIEIPKEFGLIHVTGDPYRNRIYATGYTCYIGKHARLSAVWALFAVDYDGNILWDTLKYPIFLAGYTNNEFIEVDDFYIYLGSYGDVKKIDIDGNLIAEYRILPEKKSIISDLNLHGSTSIMVVDENERSLYVLCEEEKHHEKYGSIGRIYKLKPEPD</sequence>
<dbReference type="Proteomes" id="UP000322294">
    <property type="component" value="Unassembled WGS sequence"/>
</dbReference>
<dbReference type="InterPro" id="IPR018391">
    <property type="entry name" value="PQQ_b-propeller_rpt"/>
</dbReference>
<dbReference type="EMBL" id="VNHO01000026">
    <property type="protein sequence ID" value="TYP50378.1"/>
    <property type="molecule type" value="Genomic_DNA"/>
</dbReference>
<protein>
    <recommendedName>
        <fullName evidence="3">Outer membrane protein assembly factor BamB</fullName>
    </recommendedName>
</protein>
<dbReference type="SUPFAM" id="SSF50998">
    <property type="entry name" value="Quinoprotein alcohol dehydrogenase-like"/>
    <property type="match status" value="1"/>
</dbReference>
<dbReference type="InterPro" id="IPR015943">
    <property type="entry name" value="WD40/YVTN_repeat-like_dom_sf"/>
</dbReference>
<reference evidence="1 2" key="1">
    <citation type="submission" date="2019-07" db="EMBL/GenBank/DDBJ databases">
        <title>Genomic Encyclopedia of Type Strains, Phase I: the one thousand microbial genomes (KMG-I) project.</title>
        <authorList>
            <person name="Kyrpides N."/>
        </authorList>
    </citation>
    <scope>NUCLEOTIDE SEQUENCE [LARGE SCALE GENOMIC DNA]</scope>
    <source>
        <strain evidence="1 2">DSM 16647</strain>
    </source>
</reference>
<proteinExistence type="predicted"/>
<accession>A0A5S5AL66</accession>
<organism evidence="1 2">
    <name type="scientific">Thermosediminibacter litoriperuensis</name>
    <dbReference type="NCBI Taxonomy" id="291989"/>
    <lineage>
        <taxon>Bacteria</taxon>
        <taxon>Bacillati</taxon>
        <taxon>Bacillota</taxon>
        <taxon>Clostridia</taxon>
        <taxon>Thermosediminibacterales</taxon>
        <taxon>Thermosediminibacteraceae</taxon>
        <taxon>Thermosediminibacter</taxon>
    </lineage>
</organism>